<keyword evidence="12" id="KW-0030">Aminoacyl-tRNA synthetase</keyword>
<evidence type="ECO:0000313" key="16">
    <source>
        <dbReference type="Proteomes" id="UP000688137"/>
    </source>
</evidence>
<dbReference type="PANTHER" id="PTHR11538:SF40">
    <property type="entry name" value="PHENYLALANINE--TRNA LIGASE ALPHA SUBUNIT"/>
    <property type="match status" value="1"/>
</dbReference>
<dbReference type="GO" id="GO:0004826">
    <property type="term" value="F:phenylalanine-tRNA ligase activity"/>
    <property type="evidence" value="ECO:0007669"/>
    <property type="project" value="UniProtKB-EC"/>
</dbReference>
<dbReference type="InterPro" id="IPR006195">
    <property type="entry name" value="aa-tRNA-synth_II"/>
</dbReference>
<dbReference type="GO" id="GO:0005524">
    <property type="term" value="F:ATP binding"/>
    <property type="evidence" value="ECO:0007669"/>
    <property type="project" value="UniProtKB-KW"/>
</dbReference>
<dbReference type="GO" id="GO:0009328">
    <property type="term" value="C:phenylalanine-tRNA ligase complex"/>
    <property type="evidence" value="ECO:0007669"/>
    <property type="project" value="TreeGrafter"/>
</dbReference>
<sequence length="518" mass="59375">MDQKHDHANQILSLLENNESINSLQISQTTGVNHQELVGYLLQLEAANYIITEGLKKDQLVLTEEGNTILNSQSGEYEIYQKVPEGGIQMVDLQKQFGIEQAPKQKQEQGEKKEKQAEDPKKKLFDLGFGNAKKMGYIKMDKGIISKVANDLPDKIKQELQQFNEIKLGSPQAKLLIERKLASISTIKYFEVKKGVKYSPKFREQFAALTTEQLLNGEWKDCDYKSINLNAEGEKISMGNLHPLLKVRKQFSQILIGLGFEEMATNQFVESSFWNFDALFQPQKHPARDAHDTFFCSDPELSEEVDTQLRDKVKSMHQTGGVGSIGYQYEWSHEEARKNILRTHTTAVSSKMLYRIAQQYKEKGYFPKKYFSIDKVFRNETLDATHLAEFHQIEGVVIDKNASLGQLMGIIREFFRQIGINKLWFKPTYNPYTEPSMEIYGYHPILKKKVEIGNSGVFRPEMLAPLGIPEDVNVIAWGLGLERPTMIYYDIRDIRTMVGPEVKVETVRSNAFCVFESK</sequence>
<dbReference type="GO" id="GO:0006432">
    <property type="term" value="P:phenylalanyl-tRNA aminoacylation"/>
    <property type="evidence" value="ECO:0007669"/>
    <property type="project" value="InterPro"/>
</dbReference>
<evidence type="ECO:0000256" key="7">
    <source>
        <dbReference type="ARBA" id="ARBA00022723"/>
    </source>
</evidence>
<evidence type="ECO:0000313" key="15">
    <source>
        <dbReference type="EMBL" id="CAD8045934.1"/>
    </source>
</evidence>
<comment type="caution">
    <text evidence="15">The sequence shown here is derived from an EMBL/GenBank/DDBJ whole genome shotgun (WGS) entry which is preliminary data.</text>
</comment>
<keyword evidence="10" id="KW-0460">Magnesium</keyword>
<comment type="similarity">
    <text evidence="3">Belongs to the class-II aminoacyl-tRNA synthetase family. Phe-tRNA synthetase alpha subunit type 2 subfamily.</text>
</comment>
<dbReference type="AlphaFoldDB" id="A0A8S1JTD4"/>
<proteinExistence type="inferred from homology"/>
<keyword evidence="16" id="KW-1185">Reference proteome</keyword>
<dbReference type="Proteomes" id="UP000688137">
    <property type="component" value="Unassembled WGS sequence"/>
</dbReference>
<evidence type="ECO:0000256" key="6">
    <source>
        <dbReference type="ARBA" id="ARBA00022598"/>
    </source>
</evidence>
<evidence type="ECO:0000256" key="10">
    <source>
        <dbReference type="ARBA" id="ARBA00022842"/>
    </source>
</evidence>
<evidence type="ECO:0000259" key="14">
    <source>
        <dbReference type="PROSITE" id="PS50862"/>
    </source>
</evidence>
<gene>
    <name evidence="15" type="ORF">PPRIM_AZ9-3.1.T0100100</name>
</gene>
<name>A0A8S1JTD4_PARPR</name>
<dbReference type="EMBL" id="CAJJDM010000007">
    <property type="protein sequence ID" value="CAD8045934.1"/>
    <property type="molecule type" value="Genomic_DNA"/>
</dbReference>
<dbReference type="OMA" id="QIEGWVM"/>
<dbReference type="NCBIfam" id="TIGR00468">
    <property type="entry name" value="pheS"/>
    <property type="match status" value="1"/>
</dbReference>
<dbReference type="NCBIfam" id="NF003210">
    <property type="entry name" value="PRK04172.1"/>
    <property type="match status" value="1"/>
</dbReference>
<dbReference type="InterPro" id="IPR002319">
    <property type="entry name" value="Phenylalanyl-tRNA_Synthase"/>
</dbReference>
<protein>
    <recommendedName>
        <fullName evidence="4">phenylalanine--tRNA ligase</fullName>
        <ecNumber evidence="4">6.1.1.20</ecNumber>
    </recommendedName>
    <alternativeName>
        <fullName evidence="13">Phenylalanyl-tRNA synthetase alpha subunit</fullName>
    </alternativeName>
</protein>
<evidence type="ECO:0000256" key="2">
    <source>
        <dbReference type="ARBA" id="ARBA00004496"/>
    </source>
</evidence>
<keyword evidence="6" id="KW-0436">Ligase</keyword>
<dbReference type="GO" id="GO:0000049">
    <property type="term" value="F:tRNA binding"/>
    <property type="evidence" value="ECO:0007669"/>
    <property type="project" value="InterPro"/>
</dbReference>
<dbReference type="Pfam" id="PF18552">
    <property type="entry name" value="PheRS_DBD1"/>
    <property type="match status" value="1"/>
</dbReference>
<keyword evidence="9" id="KW-0067">ATP-binding</keyword>
<dbReference type="GO" id="GO:0046872">
    <property type="term" value="F:metal ion binding"/>
    <property type="evidence" value="ECO:0007669"/>
    <property type="project" value="UniProtKB-KW"/>
</dbReference>
<evidence type="ECO:0000256" key="5">
    <source>
        <dbReference type="ARBA" id="ARBA00022490"/>
    </source>
</evidence>
<reference evidence="15" key="1">
    <citation type="submission" date="2021-01" db="EMBL/GenBank/DDBJ databases">
        <authorList>
            <consortium name="Genoscope - CEA"/>
            <person name="William W."/>
        </authorList>
    </citation>
    <scope>NUCLEOTIDE SEQUENCE</scope>
</reference>
<evidence type="ECO:0000256" key="1">
    <source>
        <dbReference type="ARBA" id="ARBA00001946"/>
    </source>
</evidence>
<comment type="cofactor">
    <cofactor evidence="1">
        <name>Mg(2+)</name>
        <dbReference type="ChEBI" id="CHEBI:18420"/>
    </cofactor>
</comment>
<keyword evidence="5" id="KW-0963">Cytoplasm</keyword>
<keyword evidence="7" id="KW-0479">Metal-binding</keyword>
<dbReference type="InterPro" id="IPR004529">
    <property type="entry name" value="Phe-tRNA-synth_IIc_asu"/>
</dbReference>
<dbReference type="CDD" id="cd00496">
    <property type="entry name" value="PheRS_alpha_core"/>
    <property type="match status" value="1"/>
</dbReference>
<dbReference type="GO" id="GO:0005829">
    <property type="term" value="C:cytosol"/>
    <property type="evidence" value="ECO:0007669"/>
    <property type="project" value="TreeGrafter"/>
</dbReference>
<evidence type="ECO:0000256" key="9">
    <source>
        <dbReference type="ARBA" id="ARBA00022840"/>
    </source>
</evidence>
<organism evidence="15 16">
    <name type="scientific">Paramecium primaurelia</name>
    <dbReference type="NCBI Taxonomy" id="5886"/>
    <lineage>
        <taxon>Eukaryota</taxon>
        <taxon>Sar</taxon>
        <taxon>Alveolata</taxon>
        <taxon>Ciliophora</taxon>
        <taxon>Intramacronucleata</taxon>
        <taxon>Oligohymenophorea</taxon>
        <taxon>Peniculida</taxon>
        <taxon>Parameciidae</taxon>
        <taxon>Paramecium</taxon>
    </lineage>
</organism>
<feature type="domain" description="Aminoacyl-transfer RNA synthetases class-II family profile" evidence="14">
    <location>
        <begin position="247"/>
        <end position="500"/>
    </location>
</feature>
<evidence type="ECO:0000256" key="12">
    <source>
        <dbReference type="ARBA" id="ARBA00023146"/>
    </source>
</evidence>
<keyword evidence="8" id="KW-0547">Nucleotide-binding</keyword>
<evidence type="ECO:0000256" key="13">
    <source>
        <dbReference type="ARBA" id="ARBA00030612"/>
    </source>
</evidence>
<comment type="subcellular location">
    <subcellularLocation>
        <location evidence="2">Cytoplasm</location>
    </subcellularLocation>
</comment>
<dbReference type="EC" id="6.1.1.20" evidence="4"/>
<dbReference type="InterPro" id="IPR040724">
    <property type="entry name" value="PheRS_DBD1"/>
</dbReference>
<dbReference type="FunFam" id="3.30.930.10:FF:000178">
    <property type="entry name" value="Phenylalanyl-tRNA synthetase subunit alpha"/>
    <property type="match status" value="1"/>
</dbReference>
<accession>A0A8S1JTD4</accession>
<evidence type="ECO:0000256" key="3">
    <source>
        <dbReference type="ARBA" id="ARBA00006703"/>
    </source>
</evidence>
<evidence type="ECO:0000256" key="11">
    <source>
        <dbReference type="ARBA" id="ARBA00022917"/>
    </source>
</evidence>
<dbReference type="PANTHER" id="PTHR11538">
    <property type="entry name" value="PHENYLALANYL-TRNA SYNTHETASE"/>
    <property type="match status" value="1"/>
</dbReference>
<dbReference type="Pfam" id="PF01409">
    <property type="entry name" value="tRNA-synt_2d"/>
    <property type="match status" value="1"/>
</dbReference>
<evidence type="ECO:0000256" key="8">
    <source>
        <dbReference type="ARBA" id="ARBA00022741"/>
    </source>
</evidence>
<keyword evidence="11" id="KW-0648">Protein biosynthesis</keyword>
<evidence type="ECO:0000256" key="4">
    <source>
        <dbReference type="ARBA" id="ARBA00012814"/>
    </source>
</evidence>
<dbReference type="PROSITE" id="PS50862">
    <property type="entry name" value="AA_TRNA_LIGASE_II"/>
    <property type="match status" value="1"/>
</dbReference>